<evidence type="ECO:0000256" key="1">
    <source>
        <dbReference type="SAM" id="SignalP"/>
    </source>
</evidence>
<evidence type="ECO:0000313" key="4">
    <source>
        <dbReference type="Proteomes" id="UP000694460"/>
    </source>
</evidence>
<protein>
    <recommendedName>
        <fullName evidence="2">DUF4189 domain-containing protein</fullName>
    </recommendedName>
</protein>
<evidence type="ECO:0000313" key="3">
    <source>
        <dbReference type="EMBL" id="MBP2452376.1"/>
    </source>
</evidence>
<dbReference type="RefSeq" id="WP_209916498.1">
    <property type="nucleotide sequence ID" value="NZ_JAGIOP010000002.1"/>
</dbReference>
<evidence type="ECO:0000259" key="2">
    <source>
        <dbReference type="Pfam" id="PF13827"/>
    </source>
</evidence>
<feature type="domain" description="DUF4189" evidence="2">
    <location>
        <begin position="51"/>
        <end position="142"/>
    </location>
</feature>
<organism evidence="3 4">
    <name type="scientific">Mycolicibacterium lutetiense</name>
    <dbReference type="NCBI Taxonomy" id="1641992"/>
    <lineage>
        <taxon>Bacteria</taxon>
        <taxon>Bacillati</taxon>
        <taxon>Actinomycetota</taxon>
        <taxon>Actinomycetes</taxon>
        <taxon>Mycobacteriales</taxon>
        <taxon>Mycobacteriaceae</taxon>
        <taxon>Mycolicibacterium</taxon>
    </lineage>
</organism>
<keyword evidence="1" id="KW-0732">Signal</keyword>
<gene>
    <name evidence="3" type="ORF">JOF57_002289</name>
</gene>
<keyword evidence="4" id="KW-1185">Reference proteome</keyword>
<feature type="chain" id="PRO_5045481755" description="DUF4189 domain-containing protein" evidence="1">
    <location>
        <begin position="28"/>
        <end position="143"/>
    </location>
</feature>
<sequence length="143" mass="14022">MASTRMISALAAAGVIAAGISTSTAWAGGPGGAVEDREGMYAAVGTGTFQGALVGYRATGDTAEEAAAAVIAACQADGGQDCSSDAVTNDNLCIVSVADDYNDHVAGGVGVTVEAARQDALRRAAENNTPHGPHAGVVISDCP</sequence>
<dbReference type="EMBL" id="JAGIOP010000002">
    <property type="protein sequence ID" value="MBP2452376.1"/>
    <property type="molecule type" value="Genomic_DNA"/>
</dbReference>
<accession>A0ABS4ZS93</accession>
<dbReference type="InterPro" id="IPR025240">
    <property type="entry name" value="DUF4189"/>
</dbReference>
<name>A0ABS4ZS93_9MYCO</name>
<comment type="caution">
    <text evidence="3">The sequence shown here is derived from an EMBL/GenBank/DDBJ whole genome shotgun (WGS) entry which is preliminary data.</text>
</comment>
<feature type="signal peptide" evidence="1">
    <location>
        <begin position="1"/>
        <end position="27"/>
    </location>
</feature>
<reference evidence="3 4" key="1">
    <citation type="submission" date="2021-03" db="EMBL/GenBank/DDBJ databases">
        <title>Sequencing the genomes of 1000 actinobacteria strains.</title>
        <authorList>
            <person name="Klenk H.-P."/>
        </authorList>
    </citation>
    <scope>NUCLEOTIDE SEQUENCE [LARGE SCALE GENOMIC DNA]</scope>
    <source>
        <strain evidence="3 4">DSM 46713</strain>
    </source>
</reference>
<proteinExistence type="predicted"/>
<dbReference type="Proteomes" id="UP000694460">
    <property type="component" value="Unassembled WGS sequence"/>
</dbReference>
<dbReference type="Pfam" id="PF13827">
    <property type="entry name" value="DUF4189"/>
    <property type="match status" value="1"/>
</dbReference>